<evidence type="ECO:0000256" key="12">
    <source>
        <dbReference type="HAMAP-Rule" id="MF_00974"/>
    </source>
</evidence>
<reference evidence="17" key="2">
    <citation type="journal article" date="2021" name="PeerJ">
        <title>Extensive microbial diversity within the chicken gut microbiome revealed by metagenomics and culture.</title>
        <authorList>
            <person name="Gilroy R."/>
            <person name="Ravi A."/>
            <person name="Getino M."/>
            <person name="Pursley I."/>
            <person name="Horton D.L."/>
            <person name="Alikhan N.F."/>
            <person name="Baker D."/>
            <person name="Gharbi K."/>
            <person name="Hall N."/>
            <person name="Watson M."/>
            <person name="Adriaenssens E.M."/>
            <person name="Foster-Nyarko E."/>
            <person name="Jarju S."/>
            <person name="Secka A."/>
            <person name="Antonio M."/>
            <person name="Oren A."/>
            <person name="Chaudhuri R.R."/>
            <person name="La Ragione R."/>
            <person name="Hildebrand F."/>
            <person name="Pallen M.J."/>
        </authorList>
    </citation>
    <scope>NUCLEOTIDE SEQUENCE</scope>
    <source>
        <strain evidence="17">CHK33-4379</strain>
    </source>
</reference>
<evidence type="ECO:0000256" key="9">
    <source>
        <dbReference type="ARBA" id="ARBA00022842"/>
    </source>
</evidence>
<protein>
    <recommendedName>
        <fullName evidence="12 13">DNA primase</fullName>
        <ecNumber evidence="12">2.7.7.101</ecNumber>
    </recommendedName>
</protein>
<dbReference type="Proteomes" id="UP000824136">
    <property type="component" value="Unassembled WGS sequence"/>
</dbReference>
<dbReference type="Gene3D" id="1.10.860.10">
    <property type="entry name" value="DNAb Helicase, Chain A"/>
    <property type="match status" value="1"/>
</dbReference>
<dbReference type="InterPro" id="IPR006171">
    <property type="entry name" value="TOPRIM_dom"/>
</dbReference>
<comment type="function">
    <text evidence="12 13">RNA polymerase that catalyzes the synthesis of short RNA molecules used as primers for DNA polymerase during DNA replication.</text>
</comment>
<accession>A0A9D1GVL6</accession>
<dbReference type="InterPro" id="IPR036185">
    <property type="entry name" value="DNA_heli_DnaB-like_N_sf"/>
</dbReference>
<evidence type="ECO:0000256" key="1">
    <source>
        <dbReference type="ARBA" id="ARBA00022478"/>
    </source>
</evidence>
<dbReference type="InterPro" id="IPR034151">
    <property type="entry name" value="TOPRIM_DnaG_bac"/>
</dbReference>
<dbReference type="SUPFAM" id="SSF56731">
    <property type="entry name" value="DNA primase core"/>
    <property type="match status" value="1"/>
</dbReference>
<comment type="cofactor">
    <cofactor evidence="12 13 14">
        <name>Zn(2+)</name>
        <dbReference type="ChEBI" id="CHEBI:29105"/>
    </cofactor>
    <text evidence="12 13 14">Binds 1 zinc ion per monomer.</text>
</comment>
<dbReference type="GO" id="GO:0003678">
    <property type="term" value="F:DNA helicase activity"/>
    <property type="evidence" value="ECO:0007669"/>
    <property type="project" value="InterPro"/>
</dbReference>
<keyword evidence="2 12" id="KW-0639">Primosome</keyword>
<keyword evidence="6 12" id="KW-0479">Metal-binding</keyword>
<dbReference type="Pfam" id="PF00772">
    <property type="entry name" value="DnaB"/>
    <property type="match status" value="1"/>
</dbReference>
<evidence type="ECO:0000256" key="13">
    <source>
        <dbReference type="PIRNR" id="PIRNR002811"/>
    </source>
</evidence>
<dbReference type="SMART" id="SM00400">
    <property type="entry name" value="ZnF_CHCC"/>
    <property type="match status" value="1"/>
</dbReference>
<comment type="caution">
    <text evidence="17">The sequence shown here is derived from an EMBL/GenBank/DDBJ whole genome shotgun (WGS) entry which is preliminary data.</text>
</comment>
<dbReference type="InterPro" id="IPR036977">
    <property type="entry name" value="DNA_primase_Znf_CHC2"/>
</dbReference>
<keyword evidence="1 12" id="KW-0240">DNA-directed RNA polymerase</keyword>
<dbReference type="PIRSF" id="PIRSF002811">
    <property type="entry name" value="DnaG"/>
    <property type="match status" value="1"/>
</dbReference>
<dbReference type="InterPro" id="IPR037068">
    <property type="entry name" value="DNA_primase_core_N_sf"/>
</dbReference>
<dbReference type="InterPro" id="IPR016136">
    <property type="entry name" value="DNA_helicase_N/primase_C"/>
</dbReference>
<dbReference type="InterPro" id="IPR030846">
    <property type="entry name" value="DnaG_bac"/>
</dbReference>
<dbReference type="SUPFAM" id="SSF57783">
    <property type="entry name" value="Zinc beta-ribbon"/>
    <property type="match status" value="1"/>
</dbReference>
<dbReference type="SMART" id="SM00493">
    <property type="entry name" value="TOPRIM"/>
    <property type="match status" value="1"/>
</dbReference>
<organism evidence="17 18">
    <name type="scientific">Candidatus Faeciplasma pullistercoris</name>
    <dbReference type="NCBI Taxonomy" id="2840800"/>
    <lineage>
        <taxon>Bacteria</taxon>
        <taxon>Bacillati</taxon>
        <taxon>Bacillota</taxon>
        <taxon>Clostridia</taxon>
        <taxon>Eubacteriales</taxon>
        <taxon>Oscillospiraceae</taxon>
        <taxon>Oscillospiraceae incertae sedis</taxon>
        <taxon>Candidatus Faeciplasma</taxon>
    </lineage>
</organism>
<dbReference type="GO" id="GO:0000428">
    <property type="term" value="C:DNA-directed RNA polymerase complex"/>
    <property type="evidence" value="ECO:0007669"/>
    <property type="project" value="UniProtKB-KW"/>
</dbReference>
<keyword evidence="4 12" id="KW-0548">Nucleotidyltransferase</keyword>
<dbReference type="GO" id="GO:0006269">
    <property type="term" value="P:DNA replication, synthesis of primer"/>
    <property type="evidence" value="ECO:0007669"/>
    <property type="project" value="UniProtKB-UniRule"/>
</dbReference>
<dbReference type="InterPro" id="IPR050219">
    <property type="entry name" value="DnaG_primase"/>
</dbReference>
<dbReference type="AlphaFoldDB" id="A0A9D1GVL6"/>
<evidence type="ECO:0000256" key="5">
    <source>
        <dbReference type="ARBA" id="ARBA00022705"/>
    </source>
</evidence>
<evidence type="ECO:0000256" key="10">
    <source>
        <dbReference type="ARBA" id="ARBA00023125"/>
    </source>
</evidence>
<dbReference type="EC" id="2.7.7.101" evidence="12"/>
<dbReference type="InterPro" id="IPR002694">
    <property type="entry name" value="Znf_CHC2"/>
</dbReference>
<dbReference type="PANTHER" id="PTHR30313">
    <property type="entry name" value="DNA PRIMASE"/>
    <property type="match status" value="1"/>
</dbReference>
<dbReference type="Pfam" id="PF08275">
    <property type="entry name" value="DNAG_N"/>
    <property type="match status" value="1"/>
</dbReference>
<dbReference type="GO" id="GO:1990077">
    <property type="term" value="C:primosome complex"/>
    <property type="evidence" value="ECO:0007669"/>
    <property type="project" value="UniProtKB-KW"/>
</dbReference>
<keyword evidence="8 12" id="KW-0862">Zinc</keyword>
<dbReference type="GO" id="GO:0008270">
    <property type="term" value="F:zinc ion binding"/>
    <property type="evidence" value="ECO:0007669"/>
    <property type="project" value="UniProtKB-UniRule"/>
</dbReference>
<evidence type="ECO:0000313" key="17">
    <source>
        <dbReference type="EMBL" id="HIT59100.1"/>
    </source>
</evidence>
<reference evidence="17" key="1">
    <citation type="submission" date="2020-10" db="EMBL/GenBank/DDBJ databases">
        <authorList>
            <person name="Gilroy R."/>
        </authorList>
    </citation>
    <scope>NUCLEOTIDE SEQUENCE</scope>
    <source>
        <strain evidence="17">CHK33-4379</strain>
    </source>
</reference>
<evidence type="ECO:0000256" key="7">
    <source>
        <dbReference type="ARBA" id="ARBA00022771"/>
    </source>
</evidence>
<dbReference type="GO" id="GO:0005737">
    <property type="term" value="C:cytoplasm"/>
    <property type="evidence" value="ECO:0007669"/>
    <property type="project" value="TreeGrafter"/>
</dbReference>
<keyword evidence="5 12" id="KW-0235">DNA replication</keyword>
<dbReference type="GO" id="GO:0003677">
    <property type="term" value="F:DNA binding"/>
    <property type="evidence" value="ECO:0007669"/>
    <property type="project" value="UniProtKB-KW"/>
</dbReference>
<dbReference type="PANTHER" id="PTHR30313:SF2">
    <property type="entry name" value="DNA PRIMASE"/>
    <property type="match status" value="1"/>
</dbReference>
<dbReference type="Gene3D" id="3.40.1360.10">
    <property type="match status" value="1"/>
</dbReference>
<evidence type="ECO:0000256" key="15">
    <source>
        <dbReference type="SAM" id="MobiDB-lite"/>
    </source>
</evidence>
<dbReference type="HAMAP" id="MF_00974">
    <property type="entry name" value="DNA_primase_DnaG"/>
    <property type="match status" value="1"/>
</dbReference>
<dbReference type="CDD" id="cd03364">
    <property type="entry name" value="TOPRIM_DnaG_primases"/>
    <property type="match status" value="1"/>
</dbReference>
<evidence type="ECO:0000256" key="8">
    <source>
        <dbReference type="ARBA" id="ARBA00022833"/>
    </source>
</evidence>
<keyword evidence="7 12" id="KW-0863">Zinc-finger</keyword>
<feature type="region of interest" description="Disordered" evidence="15">
    <location>
        <begin position="440"/>
        <end position="465"/>
    </location>
</feature>
<evidence type="ECO:0000313" key="18">
    <source>
        <dbReference type="Proteomes" id="UP000824136"/>
    </source>
</evidence>
<evidence type="ECO:0000259" key="16">
    <source>
        <dbReference type="PROSITE" id="PS50880"/>
    </source>
</evidence>
<evidence type="ECO:0000256" key="6">
    <source>
        <dbReference type="ARBA" id="ARBA00022723"/>
    </source>
</evidence>
<dbReference type="InterPro" id="IPR007693">
    <property type="entry name" value="DNA_helicase_DnaB-like_N"/>
</dbReference>
<dbReference type="FunFam" id="3.90.580.10:FF:000001">
    <property type="entry name" value="DNA primase"/>
    <property type="match status" value="1"/>
</dbReference>
<keyword evidence="11 12" id="KW-0804">Transcription</keyword>
<comment type="domain">
    <text evidence="12">Contains an N-terminal zinc-binding domain, a central core domain that contains the primase activity, and a C-terminal DnaB-binding domain.</text>
</comment>
<dbReference type="NCBIfam" id="TIGR01391">
    <property type="entry name" value="dnaG"/>
    <property type="match status" value="1"/>
</dbReference>
<dbReference type="Pfam" id="PF01807">
    <property type="entry name" value="Zn_ribbon_DnaG"/>
    <property type="match status" value="1"/>
</dbReference>
<comment type="similarity">
    <text evidence="12 13">Belongs to the DnaG primase family.</text>
</comment>
<dbReference type="GO" id="GO:0005524">
    <property type="term" value="F:ATP binding"/>
    <property type="evidence" value="ECO:0007669"/>
    <property type="project" value="InterPro"/>
</dbReference>
<dbReference type="InterPro" id="IPR019475">
    <property type="entry name" value="DNA_primase_DnaB-bd"/>
</dbReference>
<evidence type="ECO:0000256" key="11">
    <source>
        <dbReference type="ARBA" id="ARBA00023163"/>
    </source>
</evidence>
<evidence type="ECO:0000256" key="4">
    <source>
        <dbReference type="ARBA" id="ARBA00022695"/>
    </source>
</evidence>
<dbReference type="PROSITE" id="PS50880">
    <property type="entry name" value="TOPRIM"/>
    <property type="match status" value="1"/>
</dbReference>
<comment type="subunit">
    <text evidence="12">Monomer. Interacts with DnaB.</text>
</comment>
<evidence type="ECO:0000256" key="14">
    <source>
        <dbReference type="PIRSR" id="PIRSR002811-1"/>
    </source>
</evidence>
<dbReference type="Pfam" id="PF13155">
    <property type="entry name" value="Toprim_2"/>
    <property type="match status" value="1"/>
</dbReference>
<proteinExistence type="inferred from homology"/>
<dbReference type="Gene3D" id="3.90.580.10">
    <property type="entry name" value="Zinc finger, CHC2-type domain"/>
    <property type="match status" value="1"/>
</dbReference>
<evidence type="ECO:0000256" key="3">
    <source>
        <dbReference type="ARBA" id="ARBA00022679"/>
    </source>
</evidence>
<gene>
    <name evidence="12" type="primary">dnaG</name>
    <name evidence="17" type="ORF">IAC39_05280</name>
</gene>
<sequence length="586" mass="66093">MPLPADFIERIRDANHIDDIMRQYVTLTRSGREYKCLCPFHSEKTPSCVVYTDTESFYCFGCGAGGDVITFIKKIENLDYIEAVRFLAQKSGIPMPEDGYNDRASANKKRLLEMNREAAKFFYQNLRTPEGKEGLDYLINRRHLTPDTIKRFGLGVAPNHWTMLTNHLTSLGYSKDELVKASLATEKNGRCFDFFVNRVIFPIFDLRGNVIAFSGRTLDPNPKGMKYLNSRGTQVYEKSRVLFSLNFAKNASVKSRRLILCEGNVDVVTLHQAGFTEAVATCGTSITAEHARLMSQYCDEVCICYDADGAGQKATNAAMKLLTAAGLKVRVVKLSGDGVKDVDDYINKLGAERFKLLLDGSEDSMSYKLRKCKDELDMDTDYGKVEYLRRAVAVLAGIESKLEREVYIMKVASEQGLPKEAVAAEVASYIRKQQRSDEKKEWKQIESGVRPRDDINPESRSHPKEAKAEEGIIFYILANPESIKQISPRLPPEKFVTGFHKKVYEAMLRQSDSGQGVTLSSIGGEFSEEEMGRISYILAKWREITIDPRTLDDYISILTSSSEQTIGSQMSDDEFLAYVNKLRKTK</sequence>
<dbReference type="InterPro" id="IPR006295">
    <property type="entry name" value="DNA_primase_DnaG"/>
</dbReference>
<dbReference type="GO" id="GO:0003899">
    <property type="term" value="F:DNA-directed RNA polymerase activity"/>
    <property type="evidence" value="ECO:0007669"/>
    <property type="project" value="UniProtKB-UniRule"/>
</dbReference>
<dbReference type="SUPFAM" id="SSF48024">
    <property type="entry name" value="N-terminal domain of DnaB helicase"/>
    <property type="match status" value="1"/>
</dbReference>
<dbReference type="Gene3D" id="3.90.980.10">
    <property type="entry name" value="DNA primase, catalytic core, N-terminal domain"/>
    <property type="match status" value="1"/>
</dbReference>
<keyword evidence="3 12" id="KW-0808">Transferase</keyword>
<dbReference type="EMBL" id="DVLL01000020">
    <property type="protein sequence ID" value="HIT59100.1"/>
    <property type="molecule type" value="Genomic_DNA"/>
</dbReference>
<dbReference type="Pfam" id="PF10410">
    <property type="entry name" value="DnaB_bind"/>
    <property type="match status" value="1"/>
</dbReference>
<name>A0A9D1GVL6_9FIRM</name>
<feature type="domain" description="Toprim" evidence="16">
    <location>
        <begin position="256"/>
        <end position="337"/>
    </location>
</feature>
<comment type="catalytic activity">
    <reaction evidence="12">
        <text>ssDNA + n NTP = ssDNA/pppN(pN)n-1 hybrid + (n-1) diphosphate.</text>
        <dbReference type="EC" id="2.7.7.101"/>
    </reaction>
</comment>
<evidence type="ECO:0000256" key="2">
    <source>
        <dbReference type="ARBA" id="ARBA00022515"/>
    </source>
</evidence>
<feature type="zinc finger region" description="CHC2-type" evidence="12 14">
    <location>
        <begin position="38"/>
        <end position="62"/>
    </location>
</feature>
<keyword evidence="10 12" id="KW-0238">DNA-binding</keyword>
<dbReference type="InterPro" id="IPR013264">
    <property type="entry name" value="DNAG_N"/>
</dbReference>
<keyword evidence="9" id="KW-0460">Magnesium</keyword>